<evidence type="ECO:0000256" key="2">
    <source>
        <dbReference type="ARBA" id="ARBA00010211"/>
    </source>
</evidence>
<evidence type="ECO:0000256" key="9">
    <source>
        <dbReference type="ARBA" id="ARBA00023232"/>
    </source>
</evidence>
<dbReference type="EMBL" id="JAJVCZ030000005">
    <property type="protein sequence ID" value="KAL0259904.1"/>
    <property type="molecule type" value="Genomic_DNA"/>
</dbReference>
<feature type="domain" description="Fumarylacetoacetase-like C-terminal" evidence="11">
    <location>
        <begin position="117"/>
        <end position="415"/>
    </location>
</feature>
<dbReference type="InterPro" id="IPR036462">
    <property type="entry name" value="Fumarylacetoacetase_N_sf"/>
</dbReference>
<evidence type="ECO:0000256" key="6">
    <source>
        <dbReference type="ARBA" id="ARBA00022837"/>
    </source>
</evidence>
<dbReference type="PANTHER" id="PTHR43069">
    <property type="entry name" value="FUMARYLACETOACETASE"/>
    <property type="match status" value="1"/>
</dbReference>
<dbReference type="Proteomes" id="UP001430584">
    <property type="component" value="Unassembled WGS sequence"/>
</dbReference>
<keyword evidence="9 10" id="KW-0585">Phenylalanine catabolism</keyword>
<protein>
    <recommendedName>
        <fullName evidence="3 10">Fumarylacetoacetase</fullName>
        <ecNumber evidence="3 10">3.7.1.2</ecNumber>
    </recommendedName>
    <alternativeName>
        <fullName evidence="10">Fumarylacetoacetate hydrolase</fullName>
    </alternativeName>
</protein>
<evidence type="ECO:0000256" key="8">
    <source>
        <dbReference type="ARBA" id="ARBA00022878"/>
    </source>
</evidence>
<organism evidence="13 14">
    <name type="scientific">Diplodia seriata</name>
    <dbReference type="NCBI Taxonomy" id="420778"/>
    <lineage>
        <taxon>Eukaryota</taxon>
        <taxon>Fungi</taxon>
        <taxon>Dikarya</taxon>
        <taxon>Ascomycota</taxon>
        <taxon>Pezizomycotina</taxon>
        <taxon>Dothideomycetes</taxon>
        <taxon>Dothideomycetes incertae sedis</taxon>
        <taxon>Botryosphaeriales</taxon>
        <taxon>Botryosphaeriaceae</taxon>
        <taxon>Diplodia</taxon>
    </lineage>
</organism>
<keyword evidence="7 10" id="KW-0460">Magnesium</keyword>
<evidence type="ECO:0000256" key="7">
    <source>
        <dbReference type="ARBA" id="ARBA00022842"/>
    </source>
</evidence>
<feature type="domain" description="Fumarylacetoacetase N-terminal" evidence="12">
    <location>
        <begin position="16"/>
        <end position="110"/>
    </location>
</feature>
<comment type="caution">
    <text evidence="13">The sequence shown here is derived from an EMBL/GenBank/DDBJ whole genome shotgun (WGS) entry which is preliminary data.</text>
</comment>
<dbReference type="GeneID" id="92009730"/>
<evidence type="ECO:0000256" key="4">
    <source>
        <dbReference type="ARBA" id="ARBA00022723"/>
    </source>
</evidence>
<proteinExistence type="inferred from homology"/>
<evidence type="ECO:0000256" key="10">
    <source>
        <dbReference type="RuleBase" id="RU366008"/>
    </source>
</evidence>
<evidence type="ECO:0000256" key="1">
    <source>
        <dbReference type="ARBA" id="ARBA00004782"/>
    </source>
</evidence>
<dbReference type="Pfam" id="PF01557">
    <property type="entry name" value="FAA_hydrolase"/>
    <property type="match status" value="1"/>
</dbReference>
<evidence type="ECO:0000313" key="13">
    <source>
        <dbReference type="EMBL" id="KAL0259904.1"/>
    </source>
</evidence>
<keyword evidence="8 10" id="KW-0828">Tyrosine catabolism</keyword>
<evidence type="ECO:0000256" key="3">
    <source>
        <dbReference type="ARBA" id="ARBA00012094"/>
    </source>
</evidence>
<dbReference type="Gene3D" id="3.90.850.10">
    <property type="entry name" value="Fumarylacetoacetase-like, C-terminal domain"/>
    <property type="match status" value="1"/>
</dbReference>
<dbReference type="SUPFAM" id="SSF63433">
    <property type="entry name" value="Fumarylacetoacetate hydrolase, FAH, N-terminal domain"/>
    <property type="match status" value="1"/>
</dbReference>
<keyword evidence="4 10" id="KW-0479">Metal-binding</keyword>
<dbReference type="InterPro" id="IPR011234">
    <property type="entry name" value="Fumarylacetoacetase-like_C"/>
</dbReference>
<dbReference type="InterPro" id="IPR036663">
    <property type="entry name" value="Fumarylacetoacetase_C_sf"/>
</dbReference>
<name>A0ABR3CGZ3_9PEZI</name>
<sequence>MGFTPEIAEGSPFTLANIPFGVFSTATTSQTRCATAIGDFALDLRQLSEQGVFKDQQVSDAFGQHDLSTFAALPRTVRTAARQQIIDAIKKGSVDEKCFVPLKDVKMHLPMECKGYTDFFCSWEHCSNCAPMSSGKIPDNFFNAPSAYNGRASSIIPSPHKLHRPRGTYWDPSTPDGAAKKAIHAPSRAVDYELEMGVIVSRPLPYGETLPSASAAAEHIFGLVLLNDWSARDIQLFEMPPLGPFNSKAFGTTVSPWVVTLDALAPFAAAPKHPQTLASPLGYLRHAEDTEGVGGRDGATFDIRLSSHLLRAGRRHELCTSNLSYLLWTPFQQLAQQASSACGIRTGDILGTGTVSGDATDGGSGTKVELACLFEATLNGTRPYSFKGGDGEGGEVKLAYLEDGDAVVLEARCVDGEGRTVLGFGECVGELLPPVAA</sequence>
<reference evidence="13 14" key="1">
    <citation type="submission" date="2024-02" db="EMBL/GenBank/DDBJ databases">
        <title>De novo assembly and annotation of 12 fungi associated with fruit tree decline syndrome in Ontario, Canada.</title>
        <authorList>
            <person name="Sulman M."/>
            <person name="Ellouze W."/>
            <person name="Ilyukhin E."/>
        </authorList>
    </citation>
    <scope>NUCLEOTIDE SEQUENCE [LARGE SCALE GENOMIC DNA]</scope>
    <source>
        <strain evidence="13 14">FDS-637</strain>
    </source>
</reference>
<dbReference type="RefSeq" id="XP_066632933.1">
    <property type="nucleotide sequence ID" value="XM_066777091.1"/>
</dbReference>
<keyword evidence="14" id="KW-1185">Reference proteome</keyword>
<dbReference type="InterPro" id="IPR005959">
    <property type="entry name" value="Fumarylacetoacetase"/>
</dbReference>
<dbReference type="InterPro" id="IPR015377">
    <property type="entry name" value="Fumarylacetoacetase_N"/>
</dbReference>
<evidence type="ECO:0000313" key="14">
    <source>
        <dbReference type="Proteomes" id="UP001430584"/>
    </source>
</evidence>
<dbReference type="SUPFAM" id="SSF56529">
    <property type="entry name" value="FAH"/>
    <property type="match status" value="1"/>
</dbReference>
<dbReference type="Gene3D" id="2.30.30.230">
    <property type="entry name" value="Fumarylacetoacetase, N-terminal domain"/>
    <property type="match status" value="1"/>
</dbReference>
<gene>
    <name evidence="13" type="ORF">SLS55_005645</name>
</gene>
<accession>A0ABR3CGZ3</accession>
<keyword evidence="5 10" id="KW-0378">Hydrolase</keyword>
<dbReference type="PANTHER" id="PTHR43069:SF5">
    <property type="entry name" value="FUMARYLACETOACETASE"/>
    <property type="match status" value="1"/>
</dbReference>
<evidence type="ECO:0000259" key="11">
    <source>
        <dbReference type="Pfam" id="PF01557"/>
    </source>
</evidence>
<comment type="catalytic activity">
    <reaction evidence="10">
        <text>4-fumarylacetoacetate + H2O = acetoacetate + fumarate + H(+)</text>
        <dbReference type="Rhea" id="RHEA:10244"/>
        <dbReference type="ChEBI" id="CHEBI:13705"/>
        <dbReference type="ChEBI" id="CHEBI:15377"/>
        <dbReference type="ChEBI" id="CHEBI:15378"/>
        <dbReference type="ChEBI" id="CHEBI:18034"/>
        <dbReference type="ChEBI" id="CHEBI:29806"/>
        <dbReference type="EC" id="3.7.1.2"/>
    </reaction>
</comment>
<comment type="similarity">
    <text evidence="2 10">Belongs to the FAH family.</text>
</comment>
<comment type="cofactor">
    <cofactor evidence="10">
        <name>Mg(2+)</name>
        <dbReference type="ChEBI" id="CHEBI:18420"/>
    </cofactor>
    <cofactor evidence="10">
        <name>Ca(2+)</name>
        <dbReference type="ChEBI" id="CHEBI:29108"/>
    </cofactor>
</comment>
<comment type="pathway">
    <text evidence="1 10">Amino-acid degradation; L-phenylalanine degradation; acetoacetate and fumarate from L-phenylalanine: step 6/6.</text>
</comment>
<dbReference type="Pfam" id="PF09298">
    <property type="entry name" value="FAA_hydrolase_N"/>
    <property type="match status" value="1"/>
</dbReference>
<dbReference type="EC" id="3.7.1.2" evidence="3 10"/>
<evidence type="ECO:0000256" key="5">
    <source>
        <dbReference type="ARBA" id="ARBA00022801"/>
    </source>
</evidence>
<keyword evidence="6 10" id="KW-0106">Calcium</keyword>
<evidence type="ECO:0000259" key="12">
    <source>
        <dbReference type="Pfam" id="PF09298"/>
    </source>
</evidence>